<accession>A0ABP8ZXW6</accession>
<protein>
    <submittedName>
        <fullName evidence="5">LacI family DNA-binding transcriptional regulator</fullName>
    </submittedName>
</protein>
<dbReference type="Proteomes" id="UP001501645">
    <property type="component" value="Unassembled WGS sequence"/>
</dbReference>
<reference evidence="6" key="1">
    <citation type="journal article" date="2019" name="Int. J. Syst. Evol. Microbiol.">
        <title>The Global Catalogue of Microorganisms (GCM) 10K type strain sequencing project: providing services to taxonomists for standard genome sequencing and annotation.</title>
        <authorList>
            <consortium name="The Broad Institute Genomics Platform"/>
            <consortium name="The Broad Institute Genome Sequencing Center for Infectious Disease"/>
            <person name="Wu L."/>
            <person name="Ma J."/>
        </authorList>
    </citation>
    <scope>NUCLEOTIDE SEQUENCE [LARGE SCALE GENOMIC DNA]</scope>
    <source>
        <strain evidence="6">JCM 18537</strain>
    </source>
</reference>
<dbReference type="CDD" id="cd01392">
    <property type="entry name" value="HTH_LacI"/>
    <property type="match status" value="1"/>
</dbReference>
<evidence type="ECO:0000256" key="1">
    <source>
        <dbReference type="ARBA" id="ARBA00023015"/>
    </source>
</evidence>
<dbReference type="InterPro" id="IPR010982">
    <property type="entry name" value="Lambda_DNA-bd_dom_sf"/>
</dbReference>
<keyword evidence="6" id="KW-1185">Reference proteome</keyword>
<dbReference type="SUPFAM" id="SSF47413">
    <property type="entry name" value="lambda repressor-like DNA-binding domains"/>
    <property type="match status" value="1"/>
</dbReference>
<evidence type="ECO:0000256" key="2">
    <source>
        <dbReference type="ARBA" id="ARBA00023125"/>
    </source>
</evidence>
<organism evidence="5 6">
    <name type="scientific">Microbacterium gilvum</name>
    <dbReference type="NCBI Taxonomy" id="1336204"/>
    <lineage>
        <taxon>Bacteria</taxon>
        <taxon>Bacillati</taxon>
        <taxon>Actinomycetota</taxon>
        <taxon>Actinomycetes</taxon>
        <taxon>Micrococcales</taxon>
        <taxon>Microbacteriaceae</taxon>
        <taxon>Microbacterium</taxon>
    </lineage>
</organism>
<evidence type="ECO:0000313" key="5">
    <source>
        <dbReference type="EMBL" id="GAA4768851.1"/>
    </source>
</evidence>
<dbReference type="Gene3D" id="1.10.260.40">
    <property type="entry name" value="lambda repressor-like DNA-binding domains"/>
    <property type="match status" value="1"/>
</dbReference>
<dbReference type="SMART" id="SM00354">
    <property type="entry name" value="HTH_LACI"/>
    <property type="match status" value="1"/>
</dbReference>
<evidence type="ECO:0000259" key="4">
    <source>
        <dbReference type="PROSITE" id="PS50932"/>
    </source>
</evidence>
<dbReference type="InterPro" id="IPR028082">
    <property type="entry name" value="Peripla_BP_I"/>
</dbReference>
<sequence>MRAVGRSGRYRGRVTHPTDVPAGRATIHDVALAAGVSASTVSKVINGRYGVSAKTSEHVLRIVDDLGYASSLIASSLRRGRTDVVGVLVADFEPFALALLEGISAALHGSGYDLLSYAGSIADGPRHEGWERRSLSRLGGTLIDGAILVTPTVEAAGSSVPVVAIDPHTGESLSPAVAADSLAGALQATRHLVELGHTRIAHVRGRIDLESARLREEGYRRALAEAGIAFDPELVRAGGYSTAETTEAAAALLDLADRPTAVFAANDLSALRTMEVAQERGLRIPDDLSIVGFDDIPAAASSEPTLTTIRQPLREMGAEAVRLLLARLDGDAGAAPEHVQLPTRLVVRGSTAPRRHRPGR</sequence>
<evidence type="ECO:0000256" key="3">
    <source>
        <dbReference type="ARBA" id="ARBA00023163"/>
    </source>
</evidence>
<keyword evidence="3" id="KW-0804">Transcription</keyword>
<dbReference type="PROSITE" id="PS50932">
    <property type="entry name" value="HTH_LACI_2"/>
    <property type="match status" value="1"/>
</dbReference>
<dbReference type="Gene3D" id="3.40.50.2300">
    <property type="match status" value="2"/>
</dbReference>
<dbReference type="CDD" id="cd06267">
    <property type="entry name" value="PBP1_LacI_sugar_binding-like"/>
    <property type="match status" value="1"/>
</dbReference>
<dbReference type="GO" id="GO:0003677">
    <property type="term" value="F:DNA binding"/>
    <property type="evidence" value="ECO:0007669"/>
    <property type="project" value="UniProtKB-KW"/>
</dbReference>
<dbReference type="InterPro" id="IPR046335">
    <property type="entry name" value="LacI/GalR-like_sensor"/>
</dbReference>
<dbReference type="Pfam" id="PF00356">
    <property type="entry name" value="LacI"/>
    <property type="match status" value="1"/>
</dbReference>
<dbReference type="SUPFAM" id="SSF53822">
    <property type="entry name" value="Periplasmic binding protein-like I"/>
    <property type="match status" value="1"/>
</dbReference>
<dbReference type="PANTHER" id="PTHR30146">
    <property type="entry name" value="LACI-RELATED TRANSCRIPTIONAL REPRESSOR"/>
    <property type="match status" value="1"/>
</dbReference>
<dbReference type="PROSITE" id="PS00356">
    <property type="entry name" value="HTH_LACI_1"/>
    <property type="match status" value="1"/>
</dbReference>
<proteinExistence type="predicted"/>
<keyword evidence="1" id="KW-0805">Transcription regulation</keyword>
<comment type="caution">
    <text evidence="5">The sequence shown here is derived from an EMBL/GenBank/DDBJ whole genome shotgun (WGS) entry which is preliminary data.</text>
</comment>
<dbReference type="Pfam" id="PF13377">
    <property type="entry name" value="Peripla_BP_3"/>
    <property type="match status" value="1"/>
</dbReference>
<dbReference type="InterPro" id="IPR000843">
    <property type="entry name" value="HTH_LacI"/>
</dbReference>
<feature type="domain" description="HTH lacI-type" evidence="4">
    <location>
        <begin position="25"/>
        <end position="79"/>
    </location>
</feature>
<dbReference type="PRINTS" id="PR00036">
    <property type="entry name" value="HTHLACI"/>
</dbReference>
<dbReference type="EMBL" id="BAABKO010000001">
    <property type="protein sequence ID" value="GAA4768851.1"/>
    <property type="molecule type" value="Genomic_DNA"/>
</dbReference>
<name>A0ABP8ZXW6_9MICO</name>
<evidence type="ECO:0000313" key="6">
    <source>
        <dbReference type="Proteomes" id="UP001501645"/>
    </source>
</evidence>
<keyword evidence="2 5" id="KW-0238">DNA-binding</keyword>
<gene>
    <name evidence="5" type="ORF">GCM10023351_10630</name>
</gene>
<dbReference type="PANTHER" id="PTHR30146:SF153">
    <property type="entry name" value="LACTOSE OPERON REPRESSOR"/>
    <property type="match status" value="1"/>
</dbReference>